<dbReference type="KEGG" id="aact:ACT75_09680"/>
<reference evidence="3 6" key="3">
    <citation type="submission" date="2019-08" db="EMBL/GenBank/DDBJ databases">
        <title>Whole genome sequencing of Aggregatibacter actinomycetemcomitans cultured from blood stream infections in Denmark reveals a novel phylogenetic lineage expressing serotype a membrane O polysaccharide.</title>
        <authorList>
            <person name="Nedergaard S."/>
            <person name="Kobel C.M."/>
            <person name="Nielsen M.B."/>
            <person name="Moeller R.T."/>
            <person name="Jensen A.B."/>
            <person name="Noerskov-Lauritsen N."/>
        </authorList>
    </citation>
    <scope>NUCLEOTIDE SEQUENCE [LARGE SCALE GENOMIC DNA]</scope>
    <source>
        <strain evidence="3 6">PN_563</strain>
    </source>
</reference>
<evidence type="ECO:0000313" key="3">
    <source>
        <dbReference type="EMBL" id="TYA39301.1"/>
    </source>
</evidence>
<accession>A0A142G283</accession>
<sequence>MRLLFLTFTLLIIYATNCYAKESLQLGWYKADNCDVEIFIEKQNGLFFYKVESANLDFSGQAYLSDGGLMFGKFMNYIDNNSYDVVGNIISSDRFVIQNYGNSMNMYNNIPDCDGKYLEYKLSMMNLIEIKYKSILYVNPNEKSNMYLIKGDKVRIIKDKLDDKGIKWYFINYKGEKEINMWIKADSVHIK</sequence>
<name>A0A142G283_AGGAC</name>
<reference evidence="2 5" key="2">
    <citation type="submission" date="2017-10" db="EMBL/GenBank/DDBJ databases">
        <title>Draft genome sequences of Aggregatibacter actinomycetemcomitans strains 310a and 310b.</title>
        <authorList>
            <person name="May A.C."/>
            <person name="Ohta H."/>
            <person name="Maeda H."/>
            <person name="Kokeguchi S."/>
            <person name="Cugini C."/>
        </authorList>
    </citation>
    <scope>NUCLEOTIDE SEQUENCE [LARGE SCALE GENOMIC DNA]</scope>
    <source>
        <strain evidence="2 5">310b</strain>
    </source>
</reference>
<protein>
    <submittedName>
        <fullName evidence="3">Uncharacterized protein</fullName>
    </submittedName>
</protein>
<dbReference type="Proteomes" id="UP000226080">
    <property type="component" value="Unassembled WGS sequence"/>
</dbReference>
<evidence type="ECO:0000313" key="2">
    <source>
        <dbReference type="EMBL" id="PHO20628.1"/>
    </source>
</evidence>
<dbReference type="EMBL" id="PCGW01000008">
    <property type="protein sequence ID" value="PHO20628.1"/>
    <property type="molecule type" value="Genomic_DNA"/>
</dbReference>
<evidence type="ECO:0000313" key="1">
    <source>
        <dbReference type="EMBL" id="AMQ94763.1"/>
    </source>
</evidence>
<keyword evidence="5" id="KW-1185">Reference proteome</keyword>
<evidence type="ECO:0000313" key="6">
    <source>
        <dbReference type="Proteomes" id="UP000323012"/>
    </source>
</evidence>
<proteinExistence type="predicted"/>
<dbReference type="Proteomes" id="UP000072236">
    <property type="component" value="Chromosome"/>
</dbReference>
<organism evidence="3 6">
    <name type="scientific">Aggregatibacter actinomycetemcomitans</name>
    <name type="common">Actinobacillus actinomycetemcomitans</name>
    <name type="synonym">Haemophilus actinomycetemcomitans</name>
    <dbReference type="NCBI Taxonomy" id="714"/>
    <lineage>
        <taxon>Bacteria</taxon>
        <taxon>Pseudomonadati</taxon>
        <taxon>Pseudomonadota</taxon>
        <taxon>Gammaproteobacteria</taxon>
        <taxon>Pasteurellales</taxon>
        <taxon>Pasteurellaceae</taxon>
        <taxon>Aggregatibacter</taxon>
    </lineage>
</organism>
<dbReference type="eggNOG" id="ENOG5031KEE">
    <property type="taxonomic scope" value="Bacteria"/>
</dbReference>
<dbReference type="EMBL" id="VSED01000008">
    <property type="protein sequence ID" value="TYA39301.1"/>
    <property type="molecule type" value="Genomic_DNA"/>
</dbReference>
<evidence type="ECO:0000313" key="4">
    <source>
        <dbReference type="Proteomes" id="UP000072236"/>
    </source>
</evidence>
<gene>
    <name evidence="1" type="ORF">ACT75_09680</name>
    <name evidence="2" type="ORF">CQR80_05140</name>
    <name evidence="3" type="ORF">FXB79_04475</name>
</gene>
<reference evidence="1 4" key="1">
    <citation type="submission" date="2015-10" db="EMBL/GenBank/DDBJ databases">
        <title>Tn-seq of a polymicrobial infection.</title>
        <authorList>
            <person name="Stacy A."/>
            <person name="Rumbaugh K.P."/>
            <person name="Whiteley M."/>
        </authorList>
    </citation>
    <scope>NUCLEOTIDE SEQUENCE [LARGE SCALE GENOMIC DNA]</scope>
    <source>
        <strain evidence="1 4">624</strain>
    </source>
</reference>
<dbReference type="RefSeq" id="WP_005553102.1">
    <property type="nucleotide sequence ID" value="NZ_CP012959.1"/>
</dbReference>
<evidence type="ECO:0000313" key="5">
    <source>
        <dbReference type="Proteomes" id="UP000226080"/>
    </source>
</evidence>
<dbReference type="OrthoDB" id="5678806at2"/>
<dbReference type="EMBL" id="CP012959">
    <property type="protein sequence ID" value="AMQ94763.1"/>
    <property type="molecule type" value="Genomic_DNA"/>
</dbReference>
<dbReference type="Proteomes" id="UP000323012">
    <property type="component" value="Unassembled WGS sequence"/>
</dbReference>
<dbReference type="AlphaFoldDB" id="A0A142G283"/>